<dbReference type="EMBL" id="CAJVPV010057253">
    <property type="protein sequence ID" value="CAG8786591.1"/>
    <property type="molecule type" value="Genomic_DNA"/>
</dbReference>
<dbReference type="SUPFAM" id="SSF53474">
    <property type="entry name" value="alpha/beta-Hydrolases"/>
    <property type="match status" value="1"/>
</dbReference>
<dbReference type="InterPro" id="IPR044294">
    <property type="entry name" value="Lipase-like"/>
</dbReference>
<evidence type="ECO:0000259" key="2">
    <source>
        <dbReference type="Pfam" id="PF05057"/>
    </source>
</evidence>
<reference evidence="3" key="1">
    <citation type="submission" date="2021-06" db="EMBL/GenBank/DDBJ databases">
        <authorList>
            <person name="Kallberg Y."/>
            <person name="Tangrot J."/>
            <person name="Rosling A."/>
        </authorList>
    </citation>
    <scope>NUCLEOTIDE SEQUENCE</scope>
    <source>
        <strain evidence="3">CL551</strain>
    </source>
</reference>
<name>A0A9N9NYY7_9GLOM</name>
<dbReference type="PANTHER" id="PTHR12482:SF62">
    <property type="entry name" value="LIPASE ROG1-RELATED"/>
    <property type="match status" value="1"/>
</dbReference>
<accession>A0A9N9NYY7</accession>
<feature type="non-terminal residue" evidence="3">
    <location>
        <position position="210"/>
    </location>
</feature>
<organism evidence="3 4">
    <name type="scientific">Acaulospora morrowiae</name>
    <dbReference type="NCBI Taxonomy" id="94023"/>
    <lineage>
        <taxon>Eukaryota</taxon>
        <taxon>Fungi</taxon>
        <taxon>Fungi incertae sedis</taxon>
        <taxon>Mucoromycota</taxon>
        <taxon>Glomeromycotina</taxon>
        <taxon>Glomeromycetes</taxon>
        <taxon>Diversisporales</taxon>
        <taxon>Acaulosporaceae</taxon>
        <taxon>Acaulospora</taxon>
    </lineage>
</organism>
<dbReference type="AlphaFoldDB" id="A0A9N9NYY7"/>
<evidence type="ECO:0000313" key="3">
    <source>
        <dbReference type="EMBL" id="CAG8786591.1"/>
    </source>
</evidence>
<evidence type="ECO:0000313" key="4">
    <source>
        <dbReference type="Proteomes" id="UP000789342"/>
    </source>
</evidence>
<dbReference type="InterPro" id="IPR007751">
    <property type="entry name" value="DUF676_lipase-like"/>
</dbReference>
<dbReference type="Proteomes" id="UP000789342">
    <property type="component" value="Unassembled WGS sequence"/>
</dbReference>
<protein>
    <submittedName>
        <fullName evidence="3">10421_t:CDS:1</fullName>
    </submittedName>
</protein>
<sequence length="210" mass="23577">EVIFTSNKVKYDIGIFATMPEGVTIEDELNIFNDVFSTSEDGTTTTFSPSITYEFLRSRDVFNMPDLRKLATKDIHLVVLTHGIHGSTLDKLFLKEAIEEKHKDNEVNQIVFFMSDVNHTCTEDGIEMCGKRLADNLLEYVGWPWTDNSPLISKISLIGHSLGGLINIFLIGYLNSVTDGKFFKDVQPINFIALASPLLGSSEHPWFVQA</sequence>
<comment type="caution">
    <text evidence="3">The sequence shown here is derived from an EMBL/GenBank/DDBJ whole genome shotgun (WGS) entry which is preliminary data.</text>
</comment>
<dbReference type="OrthoDB" id="5368485at2759"/>
<proteinExistence type="inferred from homology"/>
<feature type="domain" description="DUF676" evidence="2">
    <location>
        <begin position="73"/>
        <end position="202"/>
    </location>
</feature>
<dbReference type="Gene3D" id="3.40.50.1820">
    <property type="entry name" value="alpha/beta hydrolase"/>
    <property type="match status" value="1"/>
</dbReference>
<dbReference type="GO" id="GO:0047372">
    <property type="term" value="F:monoacylglycerol lipase activity"/>
    <property type="evidence" value="ECO:0007669"/>
    <property type="project" value="TreeGrafter"/>
</dbReference>
<feature type="non-terminal residue" evidence="3">
    <location>
        <position position="1"/>
    </location>
</feature>
<evidence type="ECO:0000256" key="1">
    <source>
        <dbReference type="ARBA" id="ARBA00007920"/>
    </source>
</evidence>
<dbReference type="InterPro" id="IPR029058">
    <property type="entry name" value="AB_hydrolase_fold"/>
</dbReference>
<keyword evidence="4" id="KW-1185">Reference proteome</keyword>
<comment type="similarity">
    <text evidence="1">Belongs to the putative lipase ROG1 family.</text>
</comment>
<dbReference type="Pfam" id="PF05057">
    <property type="entry name" value="DUF676"/>
    <property type="match status" value="1"/>
</dbReference>
<dbReference type="PANTHER" id="PTHR12482">
    <property type="entry name" value="LIPASE ROG1-RELATED-RELATED"/>
    <property type="match status" value="1"/>
</dbReference>
<gene>
    <name evidence="3" type="ORF">AMORRO_LOCUS17781</name>
</gene>